<comment type="caution">
    <text evidence="1">The sequence shown here is derived from an EMBL/GenBank/DDBJ whole genome shotgun (WGS) entry which is preliminary data.</text>
</comment>
<sequence>METDVFVYGPWDCIADINRTERGTIVIRIINAETQKTIKFITIIMPEEEIGLDETIIDIRGDEDIPEYLIDAGILTEHIRDIEFQGWDFPVYRLSPKYVPS</sequence>
<proteinExistence type="predicted"/>
<gene>
    <name evidence="1" type="ORF">APG11_01765</name>
</gene>
<dbReference type="EMBL" id="LNGF01000054">
    <property type="protein sequence ID" value="KYC46645.1"/>
    <property type="molecule type" value="Genomic_DNA"/>
</dbReference>
<evidence type="ECO:0000313" key="1">
    <source>
        <dbReference type="EMBL" id="KYC46645.1"/>
    </source>
</evidence>
<organism evidence="1 2">
    <name type="scientific">Candidatus Methanofastidiosum methylothiophilum</name>
    <dbReference type="NCBI Taxonomy" id="1705564"/>
    <lineage>
        <taxon>Archaea</taxon>
        <taxon>Methanobacteriati</taxon>
        <taxon>Methanobacteriota</taxon>
        <taxon>Stenosarchaea group</taxon>
        <taxon>Candidatus Methanofastidiosia</taxon>
        <taxon>Candidatus Methanofastidiosales</taxon>
        <taxon>Candidatus Methanofastidiosaceae</taxon>
        <taxon>Candidatus Methanofastidiosum</taxon>
    </lineage>
</organism>
<name>A0A150IPA2_9EURY</name>
<dbReference type="AlphaFoldDB" id="A0A150IPA2"/>
<evidence type="ECO:0000313" key="2">
    <source>
        <dbReference type="Proteomes" id="UP000091929"/>
    </source>
</evidence>
<accession>A0A150IPA2</accession>
<reference evidence="1 2" key="1">
    <citation type="journal article" date="2016" name="ISME J.">
        <title>Chasing the elusive Euryarchaeota class WSA2: genomes reveal a uniquely fastidious methyl-reducing methanogen.</title>
        <authorList>
            <person name="Nobu M.K."/>
            <person name="Narihiro T."/>
            <person name="Kuroda K."/>
            <person name="Mei R."/>
            <person name="Liu W.T."/>
        </authorList>
    </citation>
    <scope>NUCLEOTIDE SEQUENCE [LARGE SCALE GENOMIC DNA]</scope>
    <source>
        <strain evidence="1">B15fssc0709_Meth_Bin003</strain>
    </source>
</reference>
<protein>
    <submittedName>
        <fullName evidence="1">Uncharacterized protein</fullName>
    </submittedName>
</protein>
<dbReference type="Proteomes" id="UP000091929">
    <property type="component" value="Unassembled WGS sequence"/>
</dbReference>